<evidence type="ECO:0000256" key="1">
    <source>
        <dbReference type="SAM" id="Phobius"/>
    </source>
</evidence>
<dbReference type="Proteomes" id="UP000256269">
    <property type="component" value="Unassembled WGS sequence"/>
</dbReference>
<evidence type="ECO:0000313" key="2">
    <source>
        <dbReference type="EMBL" id="REH38200.1"/>
    </source>
</evidence>
<comment type="caution">
    <text evidence="2">The sequence shown here is derived from an EMBL/GenBank/DDBJ whole genome shotgun (WGS) entry which is preliminary data.</text>
</comment>
<dbReference type="EMBL" id="QUNO01000014">
    <property type="protein sequence ID" value="REH38200.1"/>
    <property type="molecule type" value="Genomic_DNA"/>
</dbReference>
<feature type="transmembrane region" description="Helical" evidence="1">
    <location>
        <begin position="94"/>
        <end position="115"/>
    </location>
</feature>
<evidence type="ECO:0000313" key="3">
    <source>
        <dbReference type="Proteomes" id="UP000256269"/>
    </source>
</evidence>
<feature type="transmembrane region" description="Helical" evidence="1">
    <location>
        <begin position="60"/>
        <end position="82"/>
    </location>
</feature>
<feature type="transmembrane region" description="Helical" evidence="1">
    <location>
        <begin position="127"/>
        <end position="145"/>
    </location>
</feature>
<feature type="transmembrane region" description="Helical" evidence="1">
    <location>
        <begin position="33"/>
        <end position="54"/>
    </location>
</feature>
<protein>
    <submittedName>
        <fullName evidence="2">Uncharacterized protein</fullName>
    </submittedName>
</protein>
<dbReference type="OrthoDB" id="3240366at2"/>
<dbReference type="RefSeq" id="WP_147328769.1">
    <property type="nucleotide sequence ID" value="NZ_CP144375.1"/>
</dbReference>
<keyword evidence="1" id="KW-1133">Transmembrane helix</keyword>
<keyword evidence="1" id="KW-0472">Membrane</keyword>
<proteinExistence type="predicted"/>
<feature type="transmembrane region" description="Helical" evidence="1">
    <location>
        <begin position="179"/>
        <end position="199"/>
    </location>
</feature>
<gene>
    <name evidence="2" type="ORF">BCF44_114225</name>
</gene>
<dbReference type="AlphaFoldDB" id="A0A3E0H699"/>
<accession>A0A3E0H699</accession>
<keyword evidence="3" id="KW-1185">Reference proteome</keyword>
<reference evidence="2 3" key="1">
    <citation type="submission" date="2018-08" db="EMBL/GenBank/DDBJ databases">
        <title>Genomic Encyclopedia of Archaeal and Bacterial Type Strains, Phase II (KMG-II): from individual species to whole genera.</title>
        <authorList>
            <person name="Goeker M."/>
        </authorList>
    </citation>
    <scope>NUCLEOTIDE SEQUENCE [LARGE SCALE GENOMIC DNA]</scope>
    <source>
        <strain evidence="2 3">DSM 45791</strain>
    </source>
</reference>
<feature type="transmembrane region" description="Helical" evidence="1">
    <location>
        <begin position="157"/>
        <end position="173"/>
    </location>
</feature>
<sequence>MDREGELSPAESLALIEGQRAELRRRRGIRPELILLAWGLAYLLGFGGFYLALQGVVPEVLAGLVLGALGAVALVLPIVEGVRAARGVRGPSRTVGVMYGSAWGLAFCANAIVQTSLQRQLAASPEIVSLMWSSSSLAVAGLMYLAGAMLWRDVPQYLLGAWMLVSAALSVLAGVPGNFLVLAFAGGGGMLALSGYYVIRSRR</sequence>
<keyword evidence="1" id="KW-0812">Transmembrane</keyword>
<name>A0A3E0H699_9PSEU</name>
<organism evidence="2 3">
    <name type="scientific">Kutzneria buriramensis</name>
    <dbReference type="NCBI Taxonomy" id="1045776"/>
    <lineage>
        <taxon>Bacteria</taxon>
        <taxon>Bacillati</taxon>
        <taxon>Actinomycetota</taxon>
        <taxon>Actinomycetes</taxon>
        <taxon>Pseudonocardiales</taxon>
        <taxon>Pseudonocardiaceae</taxon>
        <taxon>Kutzneria</taxon>
    </lineage>
</organism>